<dbReference type="Pfam" id="PF09791">
    <property type="entry name" value="Oxidored-like"/>
    <property type="match status" value="1"/>
</dbReference>
<reference evidence="3 4" key="1">
    <citation type="submission" date="2024-04" db="EMBL/GenBank/DDBJ databases">
        <title>Genome assembly C_amara_ONT_v2.</title>
        <authorList>
            <person name="Yant L."/>
            <person name="Moore C."/>
            <person name="Slenker M."/>
        </authorList>
    </citation>
    <scope>NUCLEOTIDE SEQUENCE [LARGE SCALE GENOMIC DNA]</scope>
    <source>
        <tissue evidence="3">Leaf</tissue>
    </source>
</reference>
<feature type="compositionally biased region" description="Basic and acidic residues" evidence="1">
    <location>
        <begin position="70"/>
        <end position="88"/>
    </location>
</feature>
<accession>A0ABD1A2D1</accession>
<dbReference type="PANTHER" id="PTHR21193">
    <property type="entry name" value="OXIDOREDUCTASE-LIKE DOMAIN-CONTAINING PROTEIN 1"/>
    <property type="match status" value="1"/>
</dbReference>
<evidence type="ECO:0000313" key="3">
    <source>
        <dbReference type="EMBL" id="KAL1195450.1"/>
    </source>
</evidence>
<sequence>MVVSLHLHLHHRISIGTPSDSSFHDVLLSMRFGLTRHFPLKRSFASITTESNSPVITMATTESKNLVKTSTEEKDNKKEETEDKKEEEVLLPPPPEKPDPGDCCGSGCVRCVWDVYYEQLEEYNNKISGETKSI</sequence>
<dbReference type="InterPro" id="IPR019180">
    <property type="entry name" value="Oxidoreductase-like_N"/>
</dbReference>
<dbReference type="EMBL" id="JBANAX010000727">
    <property type="protein sequence ID" value="KAL1195450.1"/>
    <property type="molecule type" value="Genomic_DNA"/>
</dbReference>
<evidence type="ECO:0000256" key="1">
    <source>
        <dbReference type="SAM" id="MobiDB-lite"/>
    </source>
</evidence>
<name>A0ABD1A2D1_CARAN</name>
<feature type="domain" description="Oxidoreductase-like" evidence="2">
    <location>
        <begin position="89"/>
        <end position="128"/>
    </location>
</feature>
<keyword evidence="4" id="KW-1185">Reference proteome</keyword>
<dbReference type="AlphaFoldDB" id="A0ABD1A2D1"/>
<evidence type="ECO:0000313" key="4">
    <source>
        <dbReference type="Proteomes" id="UP001558713"/>
    </source>
</evidence>
<gene>
    <name evidence="3" type="ORF">V5N11_030724</name>
</gene>
<dbReference type="Proteomes" id="UP001558713">
    <property type="component" value="Unassembled WGS sequence"/>
</dbReference>
<protein>
    <recommendedName>
        <fullName evidence="2">Oxidoreductase-like domain-containing protein</fullName>
    </recommendedName>
</protein>
<dbReference type="PANTHER" id="PTHR21193:SF3">
    <property type="entry name" value="OXIDOREDUCTASE-LIKE DOMAIN-CONTAINING PROTEIN 1"/>
    <property type="match status" value="1"/>
</dbReference>
<comment type="caution">
    <text evidence="3">The sequence shown here is derived from an EMBL/GenBank/DDBJ whole genome shotgun (WGS) entry which is preliminary data.</text>
</comment>
<evidence type="ECO:0000259" key="2">
    <source>
        <dbReference type="Pfam" id="PF09791"/>
    </source>
</evidence>
<organism evidence="3 4">
    <name type="scientific">Cardamine amara subsp. amara</name>
    <dbReference type="NCBI Taxonomy" id="228776"/>
    <lineage>
        <taxon>Eukaryota</taxon>
        <taxon>Viridiplantae</taxon>
        <taxon>Streptophyta</taxon>
        <taxon>Embryophyta</taxon>
        <taxon>Tracheophyta</taxon>
        <taxon>Spermatophyta</taxon>
        <taxon>Magnoliopsida</taxon>
        <taxon>eudicotyledons</taxon>
        <taxon>Gunneridae</taxon>
        <taxon>Pentapetalae</taxon>
        <taxon>rosids</taxon>
        <taxon>malvids</taxon>
        <taxon>Brassicales</taxon>
        <taxon>Brassicaceae</taxon>
        <taxon>Cardamineae</taxon>
        <taxon>Cardamine</taxon>
    </lineage>
</organism>
<dbReference type="InterPro" id="IPR039251">
    <property type="entry name" value="OXLD1"/>
</dbReference>
<proteinExistence type="predicted"/>
<feature type="region of interest" description="Disordered" evidence="1">
    <location>
        <begin position="58"/>
        <end position="101"/>
    </location>
</feature>
<feature type="compositionally biased region" description="Polar residues" evidence="1">
    <location>
        <begin position="58"/>
        <end position="67"/>
    </location>
</feature>